<feature type="region of interest" description="Disordered" evidence="7">
    <location>
        <begin position="17"/>
        <end position="50"/>
    </location>
</feature>
<feature type="transmembrane region" description="Helical" evidence="8">
    <location>
        <begin position="830"/>
        <end position="850"/>
    </location>
</feature>
<feature type="compositionally biased region" description="Pro residues" evidence="7">
    <location>
        <begin position="34"/>
        <end position="45"/>
    </location>
</feature>
<evidence type="ECO:0000256" key="6">
    <source>
        <dbReference type="ARBA" id="ARBA00023136"/>
    </source>
</evidence>
<dbReference type="InterPro" id="IPR011701">
    <property type="entry name" value="MFS"/>
</dbReference>
<dbReference type="AlphaFoldDB" id="A0A194SB51"/>
<feature type="transmembrane region" description="Helical" evidence="8">
    <location>
        <begin position="451"/>
        <end position="471"/>
    </location>
</feature>
<evidence type="ECO:0008006" key="11">
    <source>
        <dbReference type="Google" id="ProtNLM"/>
    </source>
</evidence>
<feature type="transmembrane region" description="Helical" evidence="8">
    <location>
        <begin position="768"/>
        <end position="790"/>
    </location>
</feature>
<feature type="transmembrane region" description="Helical" evidence="8">
    <location>
        <begin position="797"/>
        <end position="818"/>
    </location>
</feature>
<feature type="compositionally biased region" description="Low complexity" evidence="7">
    <location>
        <begin position="24"/>
        <end position="33"/>
    </location>
</feature>
<dbReference type="EMBL" id="KQ474076">
    <property type="protein sequence ID" value="KPV76631.1"/>
    <property type="molecule type" value="Genomic_DNA"/>
</dbReference>
<dbReference type="GeneID" id="28976869"/>
<dbReference type="STRING" id="578459.A0A194SB51"/>
<dbReference type="GO" id="GO:0005886">
    <property type="term" value="C:plasma membrane"/>
    <property type="evidence" value="ECO:0007669"/>
    <property type="project" value="UniProtKB-SubCell"/>
</dbReference>
<sequence length="865" mass="93113">MLRTVPTLLPRRVLRSPPALSRFASTASSSASSPPRPPPPTPPHPAKPRPWEPYLARLRHDYPHADPPSLVIAFVALHELTAIVPLVALFALFRHVALGTALVAWVVAHSDTDDRDQSGEGSTPATAAAWRVTARDWLKEAEDKAERVGRRYGWFGWPKESRDERAARKAHLAQAAEDGRTAVDERTSADQLRVSGDVANAAAAYLAVKALIPLRILVSLRLSPSLANVIARNFTGLRQRGKRYLAKAAPAVRDGAADACSGPATRLALFRLISLLARRPSPFPPPPFTNHLRTRSHGMQTLRLKRLLVTHYSLLVPFPPPPPSPRPSPLRLASSEHALGPSPPLLRTTTFGRPGSGSWRRLYGRGGAAVEGREREAAGDSSGGTGPGALDTIEELSETAPAAGDEGDEEEKDGGGPRWEGEEGGGPVRLVGFSDPDPLNPQGWSTTRRTLITLLLAVMCTWVGACSSMNVELAHQVAADLGVASETTAQLDTVLFLVGFGVAAPLWAPLSELAGRTPIYLVSLALLALFELGAALSPTFPARAALRFLAGCAATTPLSNAGAAVGDLWDEDERTVAFGVFGVGGFAAVLLVISFALLPETYPPTLLAFKAAAIRRRTRSSAYLTPLELARRETSFAHDFRRTLARPFVMLAREPIVVCFCAYLTLVFIILFGNLTGYPFIFSPHSLSPGESGTLFLSIAVGLFLCAVCTPVMRSDWRRRVGRAHARGQAVAPEERLRVAVVGTWAVPVSLYWAAWVCRPGVSIWASLGAQALFGVGIWSSFYSAFLYCIDSYGHKAASALAALTFLRYPIAGAAVLFTPPLYERLGPHLALTLLASLSLLVSVIPLVFYKWGARIRSWSRDAVH</sequence>
<dbReference type="Gene3D" id="1.20.1250.20">
    <property type="entry name" value="MFS general substrate transporter like domains"/>
    <property type="match status" value="1"/>
</dbReference>
<evidence type="ECO:0000256" key="3">
    <source>
        <dbReference type="ARBA" id="ARBA00022475"/>
    </source>
</evidence>
<dbReference type="SUPFAM" id="SSF103473">
    <property type="entry name" value="MFS general substrate transporter"/>
    <property type="match status" value="1"/>
</dbReference>
<dbReference type="InterPro" id="IPR018811">
    <property type="entry name" value="MRX11"/>
</dbReference>
<evidence type="ECO:0000256" key="1">
    <source>
        <dbReference type="ARBA" id="ARBA00004651"/>
    </source>
</evidence>
<keyword evidence="6 8" id="KW-0472">Membrane</keyword>
<dbReference type="PANTHER" id="PTHR23502:SF186">
    <property type="entry name" value="MAJOR FACILITATOR SUPERFAMILY (MFS) PROFILE DOMAIN-CONTAINING PROTEIN"/>
    <property type="match status" value="1"/>
</dbReference>
<dbReference type="RefSeq" id="XP_018272680.1">
    <property type="nucleotide sequence ID" value="XM_018416421.1"/>
</dbReference>
<evidence type="ECO:0000256" key="8">
    <source>
        <dbReference type="SAM" id="Phobius"/>
    </source>
</evidence>
<evidence type="ECO:0000313" key="10">
    <source>
        <dbReference type="Proteomes" id="UP000053890"/>
    </source>
</evidence>
<evidence type="ECO:0000256" key="4">
    <source>
        <dbReference type="ARBA" id="ARBA00022692"/>
    </source>
</evidence>
<name>A0A194SB51_RHOGW</name>
<gene>
    <name evidence="9" type="ORF">RHOBADRAFT_52611</name>
</gene>
<comment type="subcellular location">
    <subcellularLocation>
        <location evidence="1">Cell membrane</location>
        <topology evidence="1">Multi-pass membrane protein</topology>
    </subcellularLocation>
</comment>
<evidence type="ECO:0000313" key="9">
    <source>
        <dbReference type="EMBL" id="KPV76631.1"/>
    </source>
</evidence>
<dbReference type="Pfam" id="PF10306">
    <property type="entry name" value="FLILHELTA"/>
    <property type="match status" value="1"/>
</dbReference>
<keyword evidence="3" id="KW-1003">Cell membrane</keyword>
<dbReference type="Pfam" id="PF07690">
    <property type="entry name" value="MFS_1"/>
    <property type="match status" value="1"/>
</dbReference>
<protein>
    <recommendedName>
        <fullName evidence="11">Major facilitator superfamily (MFS) profile domain-containing protein</fullName>
    </recommendedName>
</protein>
<feature type="transmembrane region" description="Helical" evidence="8">
    <location>
        <begin position="737"/>
        <end position="756"/>
    </location>
</feature>
<keyword evidence="10" id="KW-1185">Reference proteome</keyword>
<dbReference type="OrthoDB" id="6770063at2759"/>
<feature type="transmembrane region" description="Helical" evidence="8">
    <location>
        <begin position="656"/>
        <end position="675"/>
    </location>
</feature>
<dbReference type="GO" id="GO:0022857">
    <property type="term" value="F:transmembrane transporter activity"/>
    <property type="evidence" value="ECO:0007669"/>
    <property type="project" value="InterPro"/>
</dbReference>
<feature type="region of interest" description="Disordered" evidence="7">
    <location>
        <begin position="318"/>
        <end position="442"/>
    </location>
</feature>
<accession>A0A194SB51</accession>
<feature type="transmembrane region" description="Helical" evidence="8">
    <location>
        <begin position="576"/>
        <end position="598"/>
    </location>
</feature>
<feature type="transmembrane region" description="Helical" evidence="8">
    <location>
        <begin position="491"/>
        <end position="508"/>
    </location>
</feature>
<reference evidence="9 10" key="1">
    <citation type="journal article" date="2015" name="Front. Microbiol.">
        <title>Genome sequence of the plant growth promoting endophytic yeast Rhodotorula graminis WP1.</title>
        <authorList>
            <person name="Firrincieli A."/>
            <person name="Otillar R."/>
            <person name="Salamov A."/>
            <person name="Schmutz J."/>
            <person name="Khan Z."/>
            <person name="Redman R.S."/>
            <person name="Fleck N.D."/>
            <person name="Lindquist E."/>
            <person name="Grigoriev I.V."/>
            <person name="Doty S.L."/>
        </authorList>
    </citation>
    <scope>NUCLEOTIDE SEQUENCE [LARGE SCALE GENOMIC DNA]</scope>
    <source>
        <strain evidence="9 10">WP1</strain>
    </source>
</reference>
<feature type="transmembrane region" description="Helical" evidence="8">
    <location>
        <begin position="520"/>
        <end position="540"/>
    </location>
</feature>
<dbReference type="Proteomes" id="UP000053890">
    <property type="component" value="Unassembled WGS sequence"/>
</dbReference>
<keyword evidence="4 8" id="KW-0812">Transmembrane</keyword>
<keyword evidence="2" id="KW-0813">Transport</keyword>
<feature type="transmembrane region" description="Helical" evidence="8">
    <location>
        <begin position="70"/>
        <end position="93"/>
    </location>
</feature>
<feature type="transmembrane region" description="Helical" evidence="8">
    <location>
        <begin position="695"/>
        <end position="713"/>
    </location>
</feature>
<organism evidence="9 10">
    <name type="scientific">Rhodotorula graminis (strain WP1)</name>
    <dbReference type="NCBI Taxonomy" id="578459"/>
    <lineage>
        <taxon>Eukaryota</taxon>
        <taxon>Fungi</taxon>
        <taxon>Dikarya</taxon>
        <taxon>Basidiomycota</taxon>
        <taxon>Pucciniomycotina</taxon>
        <taxon>Microbotryomycetes</taxon>
        <taxon>Sporidiobolales</taxon>
        <taxon>Sporidiobolaceae</taxon>
        <taxon>Rhodotorula</taxon>
    </lineage>
</organism>
<evidence type="ECO:0000256" key="2">
    <source>
        <dbReference type="ARBA" id="ARBA00022448"/>
    </source>
</evidence>
<keyword evidence="5 8" id="KW-1133">Transmembrane helix</keyword>
<evidence type="ECO:0000256" key="5">
    <source>
        <dbReference type="ARBA" id="ARBA00022989"/>
    </source>
</evidence>
<evidence type="ECO:0000256" key="7">
    <source>
        <dbReference type="SAM" id="MobiDB-lite"/>
    </source>
</evidence>
<proteinExistence type="predicted"/>
<dbReference type="InterPro" id="IPR036259">
    <property type="entry name" value="MFS_trans_sf"/>
</dbReference>
<dbReference type="PANTHER" id="PTHR23502">
    <property type="entry name" value="MAJOR FACILITATOR SUPERFAMILY"/>
    <property type="match status" value="1"/>
</dbReference>
<feature type="compositionally biased region" description="Pro residues" evidence="7">
    <location>
        <begin position="318"/>
        <end position="328"/>
    </location>
</feature>